<dbReference type="GO" id="GO:0030246">
    <property type="term" value="F:carbohydrate binding"/>
    <property type="evidence" value="ECO:0007669"/>
    <property type="project" value="InterPro"/>
</dbReference>
<dbReference type="Gene3D" id="2.70.98.10">
    <property type="match status" value="1"/>
</dbReference>
<dbReference type="InterPro" id="IPR014718">
    <property type="entry name" value="GH-type_carb-bd"/>
</dbReference>
<dbReference type="RefSeq" id="WP_188997310.1">
    <property type="nucleotide sequence ID" value="NZ_BMHP01000005.1"/>
</dbReference>
<accession>A0A916ZDC3</accession>
<comment type="caution">
    <text evidence="1">The sequence shown here is derived from an EMBL/GenBank/DDBJ whole genome shotgun (WGS) entry which is preliminary data.</text>
</comment>
<keyword evidence="2" id="KW-1185">Reference proteome</keyword>
<evidence type="ECO:0000313" key="1">
    <source>
        <dbReference type="EMBL" id="GGD90289.1"/>
    </source>
</evidence>
<reference evidence="1" key="2">
    <citation type="submission" date="2020-09" db="EMBL/GenBank/DDBJ databases">
        <authorList>
            <person name="Sun Q."/>
            <person name="Zhou Y."/>
        </authorList>
    </citation>
    <scope>NUCLEOTIDE SEQUENCE</scope>
    <source>
        <strain evidence="1">CGMCC 1.15178</strain>
    </source>
</reference>
<reference evidence="1" key="1">
    <citation type="journal article" date="2014" name="Int. J. Syst. Evol. Microbiol.">
        <title>Complete genome sequence of Corynebacterium casei LMG S-19264T (=DSM 44701T), isolated from a smear-ripened cheese.</title>
        <authorList>
            <consortium name="US DOE Joint Genome Institute (JGI-PGF)"/>
            <person name="Walter F."/>
            <person name="Albersmeier A."/>
            <person name="Kalinowski J."/>
            <person name="Ruckert C."/>
        </authorList>
    </citation>
    <scope>NUCLEOTIDE SEQUENCE</scope>
    <source>
        <strain evidence="1">CGMCC 1.15178</strain>
    </source>
</reference>
<protein>
    <recommendedName>
        <fullName evidence="3">DUF4432 family protein</fullName>
    </recommendedName>
</protein>
<proteinExistence type="predicted"/>
<name>A0A916ZDC3_9BACL</name>
<evidence type="ECO:0008006" key="3">
    <source>
        <dbReference type="Google" id="ProtNLM"/>
    </source>
</evidence>
<dbReference type="EMBL" id="BMHP01000005">
    <property type="protein sequence ID" value="GGD90289.1"/>
    <property type="molecule type" value="Genomic_DNA"/>
</dbReference>
<dbReference type="AlphaFoldDB" id="A0A916ZDC3"/>
<organism evidence="1 2">
    <name type="scientific">Paenibacillus nasutitermitis</name>
    <dbReference type="NCBI Taxonomy" id="1652958"/>
    <lineage>
        <taxon>Bacteria</taxon>
        <taxon>Bacillati</taxon>
        <taxon>Bacillota</taxon>
        <taxon>Bacilli</taxon>
        <taxon>Bacillales</taxon>
        <taxon>Paenibacillaceae</taxon>
        <taxon>Paenibacillus</taxon>
    </lineage>
</organism>
<gene>
    <name evidence="1" type="ORF">GCM10010911_56180</name>
</gene>
<sequence length="298" mass="33776">MDRNYGCRIKQDLMYKGYETVVMENERFRLTILPGKGTDMVELLHKPTDTDFIWFTRLGLRRREPAFSDFQAQYEGGWQEILPHLSGRHEYKGTPMETYGEASLTSWSYQVMEDTPEVISVMFSNSLRTLPLTVEKTITMRSGQAGFRIEETLSNSSPAVVHADWGHHITFGTPFLKPGTMIHLPDGSGEAYCVPEQGSLGGFEVLKAVHNQYKLTGPDGIGAEVGWNREVWPYVWFWRDFGGERVPPYYGCHFNVGLELFSSPPAASLEESEKRGTAIRLEPYGSLKSDLSFKVIEV</sequence>
<dbReference type="Proteomes" id="UP000612456">
    <property type="component" value="Unassembled WGS sequence"/>
</dbReference>
<evidence type="ECO:0000313" key="2">
    <source>
        <dbReference type="Proteomes" id="UP000612456"/>
    </source>
</evidence>